<protein>
    <submittedName>
        <fullName evidence="2">Glycosyltransferase family A protein</fullName>
        <ecNumber evidence="2">2.4.-.-</ecNumber>
    </submittedName>
</protein>
<reference evidence="2 3" key="1">
    <citation type="submission" date="2024-04" db="EMBL/GenBank/DDBJ databases">
        <title>Phylogenomic analyses of a clade within the roseobacter group suggest taxonomic reassignments of species of the genera Aestuariivita, Citreicella, Loktanella, Nautella, Pelagibaca, Ruegeria, Thalassobius, Thiobacimonas and Tropicibacter, and the proposal o.</title>
        <authorList>
            <person name="Jeon C.O."/>
        </authorList>
    </citation>
    <scope>NUCLEOTIDE SEQUENCE [LARGE SCALE GENOMIC DNA]</scope>
    <source>
        <strain evidence="2 3">G8-12</strain>
    </source>
</reference>
<dbReference type="Proteomes" id="UP001451782">
    <property type="component" value="Chromosome"/>
</dbReference>
<dbReference type="EMBL" id="CP151762">
    <property type="protein sequence ID" value="WZU65308.1"/>
    <property type="molecule type" value="Genomic_DNA"/>
</dbReference>
<accession>A0AAN0M630</accession>
<gene>
    <name evidence="2" type="ORF">AABB28_08670</name>
</gene>
<dbReference type="InterPro" id="IPR001173">
    <property type="entry name" value="Glyco_trans_2-like"/>
</dbReference>
<evidence type="ECO:0000313" key="3">
    <source>
        <dbReference type="Proteomes" id="UP001451782"/>
    </source>
</evidence>
<dbReference type="Gene3D" id="3.90.550.10">
    <property type="entry name" value="Spore Coat Polysaccharide Biosynthesis Protein SpsA, Chain A"/>
    <property type="match status" value="1"/>
</dbReference>
<organism evidence="2 3">
    <name type="scientific">Yoonia algicola</name>
    <dbReference type="NCBI Taxonomy" id="3137368"/>
    <lineage>
        <taxon>Bacteria</taxon>
        <taxon>Pseudomonadati</taxon>
        <taxon>Pseudomonadota</taxon>
        <taxon>Alphaproteobacteria</taxon>
        <taxon>Rhodobacterales</taxon>
        <taxon>Paracoccaceae</taxon>
        <taxon>Yoonia</taxon>
    </lineage>
</organism>
<dbReference type="InterPro" id="IPR050834">
    <property type="entry name" value="Glycosyltransf_2"/>
</dbReference>
<sequence length="248" mass="27446">MKTTVIVPVYNRPDALRLAVRSLLERADQADLDILIVDDGSTDQTPSVAAHLAQSTTNVRVVPRENGGVAAARNTGLLNLLADTQIVTFLDSDDIIAANRFAPDLAVLCDNPDIEITYGDMVGTDQIDPETLCPAEGAIARRMTSIHLSCALMRRSLVDRIGLFDTDLRQAEDTDYLLRIFESGTKFAQTDTICHYYLRHPGNMTKKLDEAKKSFALALMKSIQRRKADPSRKLNKPSFNIDFPAELL</sequence>
<keyword evidence="2" id="KW-0328">Glycosyltransferase</keyword>
<dbReference type="PANTHER" id="PTHR43685">
    <property type="entry name" value="GLYCOSYLTRANSFERASE"/>
    <property type="match status" value="1"/>
</dbReference>
<dbReference type="SUPFAM" id="SSF53448">
    <property type="entry name" value="Nucleotide-diphospho-sugar transferases"/>
    <property type="match status" value="1"/>
</dbReference>
<dbReference type="InterPro" id="IPR029044">
    <property type="entry name" value="Nucleotide-diphossugar_trans"/>
</dbReference>
<feature type="domain" description="Glycosyltransferase 2-like" evidence="1">
    <location>
        <begin position="4"/>
        <end position="114"/>
    </location>
</feature>
<proteinExistence type="predicted"/>
<evidence type="ECO:0000259" key="1">
    <source>
        <dbReference type="Pfam" id="PF00535"/>
    </source>
</evidence>
<dbReference type="AlphaFoldDB" id="A0AAN0M630"/>
<dbReference type="CDD" id="cd00761">
    <property type="entry name" value="Glyco_tranf_GTA_type"/>
    <property type="match status" value="1"/>
</dbReference>
<keyword evidence="2" id="KW-0808">Transferase</keyword>
<evidence type="ECO:0000313" key="2">
    <source>
        <dbReference type="EMBL" id="WZU65308.1"/>
    </source>
</evidence>
<name>A0AAN0M630_9RHOB</name>
<dbReference type="RefSeq" id="WP_342071655.1">
    <property type="nucleotide sequence ID" value="NZ_CP151762.1"/>
</dbReference>
<dbReference type="KEGG" id="yag:AABB28_08670"/>
<dbReference type="Pfam" id="PF00535">
    <property type="entry name" value="Glycos_transf_2"/>
    <property type="match status" value="1"/>
</dbReference>
<dbReference type="PANTHER" id="PTHR43685:SF2">
    <property type="entry name" value="GLYCOSYLTRANSFERASE 2-LIKE DOMAIN-CONTAINING PROTEIN"/>
    <property type="match status" value="1"/>
</dbReference>
<keyword evidence="3" id="KW-1185">Reference proteome</keyword>
<dbReference type="GO" id="GO:0016757">
    <property type="term" value="F:glycosyltransferase activity"/>
    <property type="evidence" value="ECO:0007669"/>
    <property type="project" value="UniProtKB-KW"/>
</dbReference>
<dbReference type="EC" id="2.4.-.-" evidence="2"/>